<dbReference type="Pfam" id="PF01083">
    <property type="entry name" value="Cutinase"/>
    <property type="match status" value="1"/>
</dbReference>
<dbReference type="PANTHER" id="PTHR48250:SF3">
    <property type="entry name" value="CUTINASE 1-RELATED"/>
    <property type="match status" value="1"/>
</dbReference>
<keyword evidence="6" id="KW-0732">Signal</keyword>
<name>A0A8H3FYC8_9LECA</name>
<evidence type="ECO:0000313" key="10">
    <source>
        <dbReference type="EMBL" id="CAF9932355.1"/>
    </source>
</evidence>
<evidence type="ECO:0000313" key="11">
    <source>
        <dbReference type="Proteomes" id="UP000664203"/>
    </source>
</evidence>
<evidence type="ECO:0000256" key="1">
    <source>
        <dbReference type="ARBA" id="ARBA00004613"/>
    </source>
</evidence>
<dbReference type="GO" id="GO:0005576">
    <property type="term" value="C:extracellular region"/>
    <property type="evidence" value="ECO:0007669"/>
    <property type="project" value="UniProtKB-SubCell"/>
</dbReference>
<dbReference type="OrthoDB" id="2975078at2759"/>
<evidence type="ECO:0000256" key="2">
    <source>
        <dbReference type="ARBA" id="ARBA00007534"/>
    </source>
</evidence>
<dbReference type="AlphaFoldDB" id="A0A8H3FYC8"/>
<keyword evidence="5" id="KW-0964">Secreted</keyword>
<gene>
    <name evidence="10" type="ORF">ALECFALPRED_005273</name>
</gene>
<evidence type="ECO:0000256" key="6">
    <source>
        <dbReference type="ARBA" id="ARBA00022729"/>
    </source>
</evidence>
<evidence type="ECO:0000256" key="8">
    <source>
        <dbReference type="ARBA" id="ARBA00023157"/>
    </source>
</evidence>
<keyword evidence="4" id="KW-0719">Serine esterase</keyword>
<dbReference type="Proteomes" id="UP000664203">
    <property type="component" value="Unassembled WGS sequence"/>
</dbReference>
<comment type="similarity">
    <text evidence="2">Belongs to the cutinase family.</text>
</comment>
<protein>
    <recommendedName>
        <fullName evidence="3">cutinase</fullName>
        <ecNumber evidence="3">3.1.1.74</ecNumber>
    </recommendedName>
</protein>
<evidence type="ECO:0000256" key="4">
    <source>
        <dbReference type="ARBA" id="ARBA00022487"/>
    </source>
</evidence>
<dbReference type="GO" id="GO:0050525">
    <property type="term" value="F:cutinase activity"/>
    <property type="evidence" value="ECO:0007669"/>
    <property type="project" value="UniProtKB-EC"/>
</dbReference>
<reference evidence="10" key="1">
    <citation type="submission" date="2021-03" db="EMBL/GenBank/DDBJ databases">
        <authorList>
            <person name="Tagirdzhanova G."/>
        </authorList>
    </citation>
    <scope>NUCLEOTIDE SEQUENCE</scope>
</reference>
<dbReference type="InterPro" id="IPR000675">
    <property type="entry name" value="Cutinase/axe"/>
</dbReference>
<dbReference type="InterPro" id="IPR029058">
    <property type="entry name" value="AB_hydrolase_fold"/>
</dbReference>
<dbReference type="PANTHER" id="PTHR48250">
    <property type="entry name" value="CUTINASE 2-RELATED"/>
    <property type="match status" value="1"/>
</dbReference>
<evidence type="ECO:0000256" key="5">
    <source>
        <dbReference type="ARBA" id="ARBA00022525"/>
    </source>
</evidence>
<dbReference type="EC" id="3.1.1.74" evidence="3"/>
<comment type="catalytic activity">
    <reaction evidence="9">
        <text>cutin + H2O = cutin monomers.</text>
        <dbReference type="EC" id="3.1.1.74"/>
    </reaction>
</comment>
<accession>A0A8H3FYC8</accession>
<feature type="non-terminal residue" evidence="10">
    <location>
        <position position="107"/>
    </location>
</feature>
<dbReference type="EMBL" id="CAJPDR010000327">
    <property type="protein sequence ID" value="CAF9932355.1"/>
    <property type="molecule type" value="Genomic_DNA"/>
</dbReference>
<dbReference type="GO" id="GO:0016052">
    <property type="term" value="P:carbohydrate catabolic process"/>
    <property type="evidence" value="ECO:0007669"/>
    <property type="project" value="TreeGrafter"/>
</dbReference>
<dbReference type="Gene3D" id="3.40.50.1820">
    <property type="entry name" value="alpha/beta hydrolase"/>
    <property type="match status" value="1"/>
</dbReference>
<sequence length="107" mass="10916">MLGEAQVAVQGVNNYPADFQDFLAGGSVTGSQDTAALIAQAMTQCPGTKLCVSGYSEGAQVAHNAVNLISQARTNSINSVVLFGDPDDGEAFGKVPANKVSVDCHTG</sequence>
<dbReference type="SMART" id="SM01110">
    <property type="entry name" value="Cutinase"/>
    <property type="match status" value="1"/>
</dbReference>
<dbReference type="InterPro" id="IPR011150">
    <property type="entry name" value="Cutinase_monf"/>
</dbReference>
<evidence type="ECO:0000256" key="7">
    <source>
        <dbReference type="ARBA" id="ARBA00022801"/>
    </source>
</evidence>
<dbReference type="SUPFAM" id="SSF53474">
    <property type="entry name" value="alpha/beta-Hydrolases"/>
    <property type="match status" value="1"/>
</dbReference>
<comment type="caution">
    <text evidence="10">The sequence shown here is derived from an EMBL/GenBank/DDBJ whole genome shotgun (WGS) entry which is preliminary data.</text>
</comment>
<keyword evidence="8" id="KW-1015">Disulfide bond</keyword>
<evidence type="ECO:0000256" key="9">
    <source>
        <dbReference type="ARBA" id="ARBA00034045"/>
    </source>
</evidence>
<comment type="subcellular location">
    <subcellularLocation>
        <location evidence="1">Secreted</location>
    </subcellularLocation>
</comment>
<keyword evidence="7" id="KW-0378">Hydrolase</keyword>
<keyword evidence="11" id="KW-1185">Reference proteome</keyword>
<proteinExistence type="inferred from homology"/>
<organism evidence="10 11">
    <name type="scientific">Alectoria fallacina</name>
    <dbReference type="NCBI Taxonomy" id="1903189"/>
    <lineage>
        <taxon>Eukaryota</taxon>
        <taxon>Fungi</taxon>
        <taxon>Dikarya</taxon>
        <taxon>Ascomycota</taxon>
        <taxon>Pezizomycotina</taxon>
        <taxon>Lecanoromycetes</taxon>
        <taxon>OSLEUM clade</taxon>
        <taxon>Lecanoromycetidae</taxon>
        <taxon>Lecanorales</taxon>
        <taxon>Lecanorineae</taxon>
        <taxon>Parmeliaceae</taxon>
        <taxon>Alectoria</taxon>
    </lineage>
</organism>
<evidence type="ECO:0000256" key="3">
    <source>
        <dbReference type="ARBA" id="ARBA00013095"/>
    </source>
</evidence>